<sequence>MPAHSTPAPYGRAAVAHVNNHLGAAIDRRFRASRTLAILLTATPENIVITPETRKQIRREMAALDEALTIEANAGSRLRVVVG</sequence>
<comment type="caution">
    <text evidence="1">The sequence shown here is derived from an EMBL/GenBank/DDBJ whole genome shotgun (WGS) entry which is preliminary data.</text>
</comment>
<dbReference type="Proteomes" id="UP000550787">
    <property type="component" value="Unassembled WGS sequence"/>
</dbReference>
<protein>
    <submittedName>
        <fullName evidence="1">Uncharacterized protein</fullName>
    </submittedName>
</protein>
<name>A0A7W4NGC5_GLUDI</name>
<dbReference type="RefSeq" id="WP_183116106.1">
    <property type="nucleotide sequence ID" value="NZ_JABEQG010000026.1"/>
</dbReference>
<dbReference type="EMBL" id="JABEQG010000026">
    <property type="protein sequence ID" value="MBB2157229.1"/>
    <property type="molecule type" value="Genomic_DNA"/>
</dbReference>
<dbReference type="AlphaFoldDB" id="A0A7W4NGC5"/>
<organism evidence="1 2">
    <name type="scientific">Gluconacetobacter diazotrophicus</name>
    <name type="common">Acetobacter diazotrophicus</name>
    <dbReference type="NCBI Taxonomy" id="33996"/>
    <lineage>
        <taxon>Bacteria</taxon>
        <taxon>Pseudomonadati</taxon>
        <taxon>Pseudomonadota</taxon>
        <taxon>Alphaproteobacteria</taxon>
        <taxon>Acetobacterales</taxon>
        <taxon>Acetobacteraceae</taxon>
        <taxon>Gluconacetobacter</taxon>
    </lineage>
</organism>
<accession>A0A7W4NGC5</accession>
<proteinExistence type="predicted"/>
<evidence type="ECO:0000313" key="1">
    <source>
        <dbReference type="EMBL" id="MBB2157229.1"/>
    </source>
</evidence>
<evidence type="ECO:0000313" key="2">
    <source>
        <dbReference type="Proteomes" id="UP000550787"/>
    </source>
</evidence>
<gene>
    <name evidence="1" type="ORF">HLH33_13060</name>
</gene>
<reference evidence="1 2" key="1">
    <citation type="submission" date="2020-04" db="EMBL/GenBank/DDBJ databases">
        <title>Description of novel Gluconacetobacter.</title>
        <authorList>
            <person name="Sombolestani A."/>
        </authorList>
    </citation>
    <scope>NUCLEOTIDE SEQUENCE [LARGE SCALE GENOMIC DNA]</scope>
    <source>
        <strain evidence="1 2">LMG 7603</strain>
    </source>
</reference>